<evidence type="ECO:0000256" key="1">
    <source>
        <dbReference type="SAM" id="MobiDB-lite"/>
    </source>
</evidence>
<sequence>MGKEVYLGELRTDEEGRLLVLGGFGASASYDGQPVITFANNEGWHDDTGDGPVTATVSVGGRELPVDPA</sequence>
<reference evidence="3 4" key="1">
    <citation type="journal article" date="2019" name="Int. J. Syst. Evol. Microbiol.">
        <title>The Global Catalogue of Microorganisms (GCM) 10K type strain sequencing project: providing services to taxonomists for standard genome sequencing and annotation.</title>
        <authorList>
            <consortium name="The Broad Institute Genomics Platform"/>
            <consortium name="The Broad Institute Genome Sequencing Center for Infectious Disease"/>
            <person name="Wu L."/>
            <person name="Ma J."/>
        </authorList>
    </citation>
    <scope>NUCLEOTIDE SEQUENCE [LARGE SCALE GENOMIC DNA]</scope>
    <source>
        <strain evidence="3 4">JCM 14560</strain>
    </source>
</reference>
<name>A0ABN2ZRG5_9ACTN</name>
<accession>A0ABN2ZRG5</accession>
<organism evidence="3 4">
    <name type="scientific">Kitasatospora kazusensis</name>
    <dbReference type="NCBI Taxonomy" id="407974"/>
    <lineage>
        <taxon>Bacteria</taxon>
        <taxon>Bacillati</taxon>
        <taxon>Actinomycetota</taxon>
        <taxon>Actinomycetes</taxon>
        <taxon>Kitasatosporales</taxon>
        <taxon>Streptomycetaceae</taxon>
        <taxon>Kitasatospora</taxon>
    </lineage>
</organism>
<feature type="region of interest" description="Disordered" evidence="1">
    <location>
        <begin position="43"/>
        <end position="69"/>
    </location>
</feature>
<dbReference type="Proteomes" id="UP001422759">
    <property type="component" value="Unassembled WGS sequence"/>
</dbReference>
<protein>
    <recommendedName>
        <fullName evidence="2">L-Lysine epsilon oxidase N-terminal domain-containing protein</fullName>
    </recommendedName>
</protein>
<comment type="caution">
    <text evidence="3">The sequence shown here is derived from an EMBL/GenBank/DDBJ whole genome shotgun (WGS) entry which is preliminary data.</text>
</comment>
<keyword evidence="4" id="KW-1185">Reference proteome</keyword>
<evidence type="ECO:0000313" key="3">
    <source>
        <dbReference type="EMBL" id="GAA2146352.1"/>
    </source>
</evidence>
<feature type="domain" description="L-Lysine epsilon oxidase N-terminal" evidence="2">
    <location>
        <begin position="2"/>
        <end position="69"/>
    </location>
</feature>
<dbReference type="EMBL" id="BAAANT010000019">
    <property type="protein sequence ID" value="GAA2146352.1"/>
    <property type="molecule type" value="Genomic_DNA"/>
</dbReference>
<evidence type="ECO:0000313" key="4">
    <source>
        <dbReference type="Proteomes" id="UP001422759"/>
    </source>
</evidence>
<proteinExistence type="predicted"/>
<evidence type="ECO:0000259" key="2">
    <source>
        <dbReference type="Pfam" id="PF17990"/>
    </source>
</evidence>
<gene>
    <name evidence="3" type="ORF">GCM10009760_36070</name>
</gene>
<dbReference type="Pfam" id="PF17990">
    <property type="entry name" value="LodA_N"/>
    <property type="match status" value="1"/>
</dbReference>
<dbReference type="InterPro" id="IPR041168">
    <property type="entry name" value="LodA_N"/>
</dbReference>